<dbReference type="GO" id="GO:0005634">
    <property type="term" value="C:nucleus"/>
    <property type="evidence" value="ECO:0007669"/>
    <property type="project" value="UniProtKB-SubCell"/>
</dbReference>
<dbReference type="PROSITE" id="PS51017">
    <property type="entry name" value="CCT"/>
    <property type="match status" value="1"/>
</dbReference>
<comment type="subcellular location">
    <subcellularLocation>
        <location evidence="1">Nucleus</location>
    </subcellularLocation>
</comment>
<dbReference type="PANTHER" id="PTHR31319">
    <property type="entry name" value="ZINC FINGER PROTEIN CONSTANS-LIKE 4"/>
    <property type="match status" value="1"/>
</dbReference>
<reference evidence="5" key="1">
    <citation type="submission" date="2021-01" db="EMBL/GenBank/DDBJ databases">
        <authorList>
            <person name="Corre E."/>
            <person name="Pelletier E."/>
            <person name="Niang G."/>
            <person name="Scheremetjew M."/>
            <person name="Finn R."/>
            <person name="Kale V."/>
            <person name="Holt S."/>
            <person name="Cochrane G."/>
            <person name="Meng A."/>
            <person name="Brown T."/>
            <person name="Cohen L."/>
        </authorList>
    </citation>
    <scope>NUCLEOTIDE SEQUENCE</scope>
    <source>
        <strain evidence="5">SM1012Den-03</strain>
    </source>
</reference>
<dbReference type="AlphaFoldDB" id="A0A7S2PPE5"/>
<dbReference type="Pfam" id="PF06203">
    <property type="entry name" value="CCT"/>
    <property type="match status" value="1"/>
</dbReference>
<feature type="compositionally biased region" description="Acidic residues" evidence="3">
    <location>
        <begin position="386"/>
        <end position="395"/>
    </location>
</feature>
<feature type="region of interest" description="Disordered" evidence="3">
    <location>
        <begin position="200"/>
        <end position="224"/>
    </location>
</feature>
<dbReference type="InterPro" id="IPR010402">
    <property type="entry name" value="CCT_domain"/>
</dbReference>
<evidence type="ECO:0000313" key="5">
    <source>
        <dbReference type="EMBL" id="CAD9611680.1"/>
    </source>
</evidence>
<evidence type="ECO:0000256" key="3">
    <source>
        <dbReference type="SAM" id="MobiDB-lite"/>
    </source>
</evidence>
<name>A0A7S2PPE5_9STRA</name>
<feature type="compositionally biased region" description="Basic residues" evidence="3">
    <location>
        <begin position="318"/>
        <end position="327"/>
    </location>
</feature>
<sequence length="592" mass="64499">MASFAEVAAQTESVIPLPSAGESSDDCMRTSATFLHQQAATDAPSQTIFASNGILYGDAIMQTEEGSHYIPAQQPAMTSSASPPTTGGASGALSALAALATSAAMQRDTPMQPHQQLEDDHHHHHQILHSSAPIAIARNTVITPHQTSSDDDSEAMPPPPPRIPTTVPPLQPQPYPTSVDSDGFTSILAFHNDTTTSLFSSSPHYHNQNKRVGGRIRSASNPEGMEKWDSYTRRNDRMHFVLPSSILEEELASTKRILEEKRMEEDYVKGYIKKGDVFSTSPLGAMAEFSPDHHHHVNVHPNVDAVTATTTTTATASRRSRRQHKPKNIFGTSPDSVTSDLTAPPVSTSKSKKKNQSSSTATSSSSSSSSSSKCHINEENLTLNIGDEEEEDIDESLLEPEELLRRARSRLLEDLSEGSEDGVNGGAGGGGLNGEKGVLTLPHSLGKYKEVYNKNGRIGIYTPAERAAIIQKFNAKRARRVWNKKIRYNCRKNLADRRMRVKGRFVKRSVEAANSPPPPEDENDKAAADAVVETISRSKNSSPPTTGSPLTTVNEGEEHDDDEAMPDVADEEAGFNPTEDMPYRRTRRYTIT</sequence>
<evidence type="ECO:0000256" key="1">
    <source>
        <dbReference type="ARBA" id="ARBA00004123"/>
    </source>
</evidence>
<protein>
    <recommendedName>
        <fullName evidence="4">CCT domain-containing protein</fullName>
    </recommendedName>
</protein>
<feature type="compositionally biased region" description="Low complexity" evidence="3">
    <location>
        <begin position="541"/>
        <end position="552"/>
    </location>
</feature>
<feature type="compositionally biased region" description="Low complexity" evidence="3">
    <location>
        <begin position="356"/>
        <end position="373"/>
    </location>
</feature>
<accession>A0A7S2PPE5</accession>
<evidence type="ECO:0000259" key="4">
    <source>
        <dbReference type="PROSITE" id="PS51017"/>
    </source>
</evidence>
<dbReference type="EMBL" id="HBGZ01019561">
    <property type="protein sequence ID" value="CAD9611680.1"/>
    <property type="molecule type" value="Transcribed_RNA"/>
</dbReference>
<keyword evidence="2" id="KW-0539">Nucleus</keyword>
<evidence type="ECO:0000256" key="2">
    <source>
        <dbReference type="ARBA" id="ARBA00023242"/>
    </source>
</evidence>
<gene>
    <name evidence="5" type="ORF">SMAR0320_LOCUS14010</name>
</gene>
<feature type="compositionally biased region" description="Pro residues" evidence="3">
    <location>
        <begin position="156"/>
        <end position="175"/>
    </location>
</feature>
<feature type="compositionally biased region" description="Acidic residues" evidence="3">
    <location>
        <begin position="555"/>
        <end position="573"/>
    </location>
</feature>
<proteinExistence type="predicted"/>
<feature type="region of interest" description="Disordered" evidence="3">
    <location>
        <begin position="311"/>
        <end position="395"/>
    </location>
</feature>
<dbReference type="InterPro" id="IPR045281">
    <property type="entry name" value="CONSTANS-like"/>
</dbReference>
<dbReference type="PANTHER" id="PTHR31319:SF77">
    <property type="entry name" value="ZINC FINGER PROTEIN CONSTANS-LIKE 4"/>
    <property type="match status" value="1"/>
</dbReference>
<feature type="region of interest" description="Disordered" evidence="3">
    <location>
        <begin position="507"/>
        <end position="592"/>
    </location>
</feature>
<feature type="region of interest" description="Disordered" evidence="3">
    <location>
        <begin position="144"/>
        <end position="178"/>
    </location>
</feature>
<feature type="compositionally biased region" description="Polar residues" evidence="3">
    <location>
        <begin position="330"/>
        <end position="341"/>
    </location>
</feature>
<organism evidence="5">
    <name type="scientific">Skeletonema marinoi</name>
    <dbReference type="NCBI Taxonomy" id="267567"/>
    <lineage>
        <taxon>Eukaryota</taxon>
        <taxon>Sar</taxon>
        <taxon>Stramenopiles</taxon>
        <taxon>Ochrophyta</taxon>
        <taxon>Bacillariophyta</taxon>
        <taxon>Coscinodiscophyceae</taxon>
        <taxon>Thalassiosirophycidae</taxon>
        <taxon>Thalassiosirales</taxon>
        <taxon>Skeletonemataceae</taxon>
        <taxon>Skeletonema</taxon>
        <taxon>Skeletonema marinoi-dohrnii complex</taxon>
    </lineage>
</organism>
<feature type="domain" description="CCT" evidence="4">
    <location>
        <begin position="466"/>
        <end position="508"/>
    </location>
</feature>
<feature type="region of interest" description="Disordered" evidence="3">
    <location>
        <begin position="103"/>
        <end position="127"/>
    </location>
</feature>